<organism evidence="1 2">
    <name type="scientific">Adiantum capillus-veneris</name>
    <name type="common">Maidenhair fern</name>
    <dbReference type="NCBI Taxonomy" id="13818"/>
    <lineage>
        <taxon>Eukaryota</taxon>
        <taxon>Viridiplantae</taxon>
        <taxon>Streptophyta</taxon>
        <taxon>Embryophyta</taxon>
        <taxon>Tracheophyta</taxon>
        <taxon>Polypodiopsida</taxon>
        <taxon>Polypodiidae</taxon>
        <taxon>Polypodiales</taxon>
        <taxon>Pteridineae</taxon>
        <taxon>Pteridaceae</taxon>
        <taxon>Vittarioideae</taxon>
        <taxon>Adiantum</taxon>
    </lineage>
</organism>
<dbReference type="OrthoDB" id="9990610at2759"/>
<dbReference type="Proteomes" id="UP000886520">
    <property type="component" value="Chromosome 10"/>
</dbReference>
<protein>
    <submittedName>
        <fullName evidence="1">Uncharacterized protein</fullName>
    </submittedName>
</protein>
<accession>A0A9D4ZHP1</accession>
<dbReference type="InterPro" id="IPR011990">
    <property type="entry name" value="TPR-like_helical_dom_sf"/>
</dbReference>
<evidence type="ECO:0000313" key="1">
    <source>
        <dbReference type="EMBL" id="KAI5074377.1"/>
    </source>
</evidence>
<keyword evidence="2" id="KW-1185">Reference proteome</keyword>
<dbReference type="GO" id="GO:0009451">
    <property type="term" value="P:RNA modification"/>
    <property type="evidence" value="ECO:0007669"/>
    <property type="project" value="InterPro"/>
</dbReference>
<dbReference type="InterPro" id="IPR046960">
    <property type="entry name" value="PPR_At4g14850-like_plant"/>
</dbReference>
<dbReference type="AlphaFoldDB" id="A0A9D4ZHP1"/>
<gene>
    <name evidence="1" type="ORF">GOP47_0010338</name>
</gene>
<evidence type="ECO:0000313" key="2">
    <source>
        <dbReference type="Proteomes" id="UP000886520"/>
    </source>
</evidence>
<dbReference type="PANTHER" id="PTHR47926">
    <property type="entry name" value="PENTATRICOPEPTIDE REPEAT-CONTAINING PROTEIN"/>
    <property type="match status" value="1"/>
</dbReference>
<comment type="caution">
    <text evidence="1">The sequence shown here is derived from an EMBL/GenBank/DDBJ whole genome shotgun (WGS) entry which is preliminary data.</text>
</comment>
<dbReference type="Gene3D" id="1.25.40.10">
    <property type="entry name" value="Tetratricopeptide repeat domain"/>
    <property type="match status" value="1"/>
</dbReference>
<reference evidence="1" key="1">
    <citation type="submission" date="2021-01" db="EMBL/GenBank/DDBJ databases">
        <title>Adiantum capillus-veneris genome.</title>
        <authorList>
            <person name="Fang Y."/>
            <person name="Liao Q."/>
        </authorList>
    </citation>
    <scope>NUCLEOTIDE SEQUENCE</scope>
    <source>
        <strain evidence="1">H3</strain>
        <tissue evidence="1">Leaf</tissue>
    </source>
</reference>
<dbReference type="GO" id="GO:0003723">
    <property type="term" value="F:RNA binding"/>
    <property type="evidence" value="ECO:0007669"/>
    <property type="project" value="InterPro"/>
</dbReference>
<dbReference type="EMBL" id="JABFUD020000010">
    <property type="protein sequence ID" value="KAI5074377.1"/>
    <property type="molecule type" value="Genomic_DNA"/>
</dbReference>
<proteinExistence type="predicted"/>
<name>A0A9D4ZHP1_ADICA</name>
<dbReference type="PANTHER" id="PTHR47926:SF347">
    <property type="entry name" value="PENTATRICOPEPTIDE REPEAT-CONTAINING PROTEIN"/>
    <property type="match status" value="1"/>
</dbReference>
<sequence>MFCKTPTGLFPLKDISIESVAWFPSGEDFWCKPWFLPGFLTRSTCGLFGCAANFLCTLRVCSDTGAIEQGKDIHLQTVESGVDFVLSIGTSLIDMYFKCGDLKTAYSIVNRQQSETYRDPHSYAIEMGLELDTENLGRQNVVTWSALTAGYVQRRFRICLCLCISKAWHQTRSLRCMFWDASIAAGMHINSSIAAADFIMSALNYMYNKYEIQDFNSWFSQYYA</sequence>